<gene>
    <name evidence="2" type="ORF">E1163_25005</name>
</gene>
<dbReference type="Proteomes" id="UP000798808">
    <property type="component" value="Unassembled WGS sequence"/>
</dbReference>
<keyword evidence="3" id="KW-1185">Reference proteome</keyword>
<dbReference type="InterPro" id="IPR003961">
    <property type="entry name" value="FN3_dom"/>
</dbReference>
<accession>A0ABW9RVH2</accession>
<dbReference type="RefSeq" id="WP_155175568.1">
    <property type="nucleotide sequence ID" value="NZ_BAAAFL010000003.1"/>
</dbReference>
<evidence type="ECO:0000313" key="2">
    <source>
        <dbReference type="EMBL" id="MTI28239.1"/>
    </source>
</evidence>
<reference evidence="2 3" key="1">
    <citation type="submission" date="2019-02" db="EMBL/GenBank/DDBJ databases">
        <authorList>
            <person name="Goldberg S.R."/>
            <person name="Haltli B.A."/>
            <person name="Correa H."/>
            <person name="Russell K.G."/>
        </authorList>
    </citation>
    <scope>NUCLEOTIDE SEQUENCE [LARGE SCALE GENOMIC DNA]</scope>
    <source>
        <strain evidence="2 3">JCM 16186</strain>
    </source>
</reference>
<proteinExistence type="predicted"/>
<dbReference type="InterPro" id="IPR036116">
    <property type="entry name" value="FN3_sf"/>
</dbReference>
<dbReference type="InterPro" id="IPR013783">
    <property type="entry name" value="Ig-like_fold"/>
</dbReference>
<feature type="domain" description="Fibronectin type-III" evidence="1">
    <location>
        <begin position="36"/>
        <end position="127"/>
    </location>
</feature>
<evidence type="ECO:0000259" key="1">
    <source>
        <dbReference type="PROSITE" id="PS50853"/>
    </source>
</evidence>
<organism evidence="2 3">
    <name type="scientific">Fulvivirga kasyanovii</name>
    <dbReference type="NCBI Taxonomy" id="396812"/>
    <lineage>
        <taxon>Bacteria</taxon>
        <taxon>Pseudomonadati</taxon>
        <taxon>Bacteroidota</taxon>
        <taxon>Cytophagia</taxon>
        <taxon>Cytophagales</taxon>
        <taxon>Fulvivirgaceae</taxon>
        <taxon>Fulvivirga</taxon>
    </lineage>
</organism>
<protein>
    <recommendedName>
        <fullName evidence="1">Fibronectin type-III domain-containing protein</fullName>
    </recommendedName>
</protein>
<dbReference type="CDD" id="cd00063">
    <property type="entry name" value="FN3"/>
    <property type="match status" value="1"/>
</dbReference>
<evidence type="ECO:0000313" key="3">
    <source>
        <dbReference type="Proteomes" id="UP000798808"/>
    </source>
</evidence>
<dbReference type="SMART" id="SM00060">
    <property type="entry name" value="FN3"/>
    <property type="match status" value="1"/>
</dbReference>
<dbReference type="Pfam" id="PF00041">
    <property type="entry name" value="fn3"/>
    <property type="match status" value="1"/>
</dbReference>
<sequence>MALFYLSRKVYTLFIGVLLILLGGCELQETDFIQPVPIALDATEVTSASFKASWEPVLGSDIYFIDVSPDPDFASFVSGFQSLEVHDTSVIVSGLSVEEIYYYRVRAKKGNTISDNSNIISVETGLLPAPVALEATGQKVFEFSANWSTVDEAASYLIEVASDPAFTNILSTYNRVEIIANSIVVEGLDYRLTYYYRVLTKRLNKTSSYSNVIKVEPCISKDCKLSRIIYPSNYETTFSYNDEGKVSDIAYTYTPSPSSYTEKWTMHYDASGRVDSVKHYYNDFPYMEHKLNYTDSTLTSMITHDLYYLTTTYSDFIYNSEKQLIGLRKYDDAAKTNVTFHEDYELDEKGNVLKVFNMDGEQKGEFKYDETFNPKMLIPYEIRQFTPDNFSGYSYRAYHGINNPVYAQGAFYASDPNFFEEEVFIYDINEKDVAISRKGFYGLQYEFSGCNF</sequence>
<dbReference type="PROSITE" id="PS50853">
    <property type="entry name" value="FN3"/>
    <property type="match status" value="1"/>
</dbReference>
<comment type="caution">
    <text evidence="2">The sequence shown here is derived from an EMBL/GenBank/DDBJ whole genome shotgun (WGS) entry which is preliminary data.</text>
</comment>
<dbReference type="Gene3D" id="2.60.40.10">
    <property type="entry name" value="Immunoglobulins"/>
    <property type="match status" value="2"/>
</dbReference>
<dbReference type="SUPFAM" id="SSF49265">
    <property type="entry name" value="Fibronectin type III"/>
    <property type="match status" value="1"/>
</dbReference>
<name>A0ABW9RVH2_9BACT</name>
<dbReference type="EMBL" id="SMLW01000657">
    <property type="protein sequence ID" value="MTI28239.1"/>
    <property type="molecule type" value="Genomic_DNA"/>
</dbReference>